<dbReference type="AlphaFoldDB" id="A0A291M070"/>
<dbReference type="Pfam" id="PF01520">
    <property type="entry name" value="Amidase_3"/>
    <property type="match status" value="1"/>
</dbReference>
<feature type="signal peptide" evidence="5">
    <location>
        <begin position="1"/>
        <end position="28"/>
    </location>
</feature>
<keyword evidence="5" id="KW-0732">Signal</keyword>
<dbReference type="CDD" id="cd02696">
    <property type="entry name" value="MurNAc-LAA"/>
    <property type="match status" value="1"/>
</dbReference>
<dbReference type="InterPro" id="IPR021731">
    <property type="entry name" value="AMIN_dom"/>
</dbReference>
<keyword evidence="8" id="KW-1185">Reference proteome</keyword>
<evidence type="ECO:0000256" key="4">
    <source>
        <dbReference type="SAM" id="MobiDB-lite"/>
    </source>
</evidence>
<dbReference type="EC" id="3.5.1.28" evidence="2"/>
<feature type="region of interest" description="Disordered" evidence="4">
    <location>
        <begin position="171"/>
        <end position="207"/>
    </location>
</feature>
<dbReference type="PANTHER" id="PTHR30404">
    <property type="entry name" value="N-ACETYLMURAMOYL-L-ALANINE AMIDASE"/>
    <property type="match status" value="1"/>
</dbReference>
<dbReference type="KEGG" id="cmag:CBW24_10225"/>
<comment type="catalytic activity">
    <reaction evidence="1">
        <text>Hydrolyzes the link between N-acetylmuramoyl residues and L-amino acid residues in certain cell-wall glycopeptides.</text>
        <dbReference type="EC" id="3.5.1.28"/>
    </reaction>
</comment>
<sequence>MTALFPRRLLTPALLLAAALNAPVGAVAQATSPAAPETAPAAPAAAPPESRFTALAQVVEGATRARAVAGGVDLTLGLSQPVPWRVHTLTDPPRLVLDFAEVDFTRLGEADALLALSQISGVRAGPVREGWSRMVLLLTGPYGVDRAGMRTDTGDGSARLDLALRPVDADDFAATAGPRPSATFGDGGKALRPLPRPEGQPTDPRHDGRFVVVIDPGHGGLDPGAIRDGVTEADLVLRFARELQDQLRRSGTVEAVLTRSDDSFVPLETRIALARRAGADLFLSIHADAIAEGIATGAQVYTISDEATSRATAQLAERHDREDLLAGVDLSHQDDEVAEVLMSMAQVETRPRTEALARALIDGLEEAGVQLHKAPLEAAGFSVLKSPDVPSALIEIGFLSSPSELAKLQSTEWRAKAQAGLVSAIRSWWREDAARAALIRR</sequence>
<dbReference type="GO" id="GO:0009253">
    <property type="term" value="P:peptidoglycan catabolic process"/>
    <property type="evidence" value="ECO:0007669"/>
    <property type="project" value="InterPro"/>
</dbReference>
<feature type="chain" id="PRO_5012290497" description="N-acetylmuramoyl-L-alanine amidase" evidence="5">
    <location>
        <begin position="29"/>
        <end position="441"/>
    </location>
</feature>
<evidence type="ECO:0000256" key="2">
    <source>
        <dbReference type="ARBA" id="ARBA00011901"/>
    </source>
</evidence>
<organism evidence="7 8">
    <name type="scientific">Pacificitalea manganoxidans</name>
    <dbReference type="NCBI Taxonomy" id="1411902"/>
    <lineage>
        <taxon>Bacteria</taxon>
        <taxon>Pseudomonadati</taxon>
        <taxon>Pseudomonadota</taxon>
        <taxon>Alphaproteobacteria</taxon>
        <taxon>Rhodobacterales</taxon>
        <taxon>Paracoccaceae</taxon>
        <taxon>Pacificitalea</taxon>
    </lineage>
</organism>
<dbReference type="PANTHER" id="PTHR30404:SF0">
    <property type="entry name" value="N-ACETYLMURAMOYL-L-ALANINE AMIDASE AMIC"/>
    <property type="match status" value="1"/>
</dbReference>
<dbReference type="Pfam" id="PF11741">
    <property type="entry name" value="AMIN"/>
    <property type="match status" value="1"/>
</dbReference>
<dbReference type="InterPro" id="IPR002508">
    <property type="entry name" value="MurNAc-LAA_cat"/>
</dbReference>
<dbReference type="OrthoDB" id="9806267at2"/>
<dbReference type="EMBL" id="CP021404">
    <property type="protein sequence ID" value="ATI42349.1"/>
    <property type="molecule type" value="Genomic_DNA"/>
</dbReference>
<dbReference type="Proteomes" id="UP000219050">
    <property type="component" value="Chromosome"/>
</dbReference>
<feature type="domain" description="MurNAc-LAA" evidence="6">
    <location>
        <begin position="271"/>
        <end position="426"/>
    </location>
</feature>
<reference evidence="7 8" key="1">
    <citation type="submission" date="2017-05" db="EMBL/GenBank/DDBJ databases">
        <title>Comparative genomic and metabolic analysis of manganese-oxidizing mechanisms in Celeribater manganoxidans DY25T: its adaption to the environment of polymetallic nodule.</title>
        <authorList>
            <person name="Wang X."/>
        </authorList>
    </citation>
    <scope>NUCLEOTIDE SEQUENCE [LARGE SCALE GENOMIC DNA]</scope>
    <source>
        <strain evidence="7 8">DY25</strain>
    </source>
</reference>
<evidence type="ECO:0000313" key="7">
    <source>
        <dbReference type="EMBL" id="ATI42349.1"/>
    </source>
</evidence>
<dbReference type="RefSeq" id="WP_097373528.1">
    <property type="nucleotide sequence ID" value="NZ_CP021404.1"/>
</dbReference>
<dbReference type="SMART" id="SM00646">
    <property type="entry name" value="Ami_3"/>
    <property type="match status" value="1"/>
</dbReference>
<dbReference type="SUPFAM" id="SSF53187">
    <property type="entry name" value="Zn-dependent exopeptidases"/>
    <property type="match status" value="1"/>
</dbReference>
<gene>
    <name evidence="7" type="ORF">CBW24_10225</name>
</gene>
<dbReference type="InterPro" id="IPR050695">
    <property type="entry name" value="N-acetylmuramoyl_amidase_3"/>
</dbReference>
<keyword evidence="3" id="KW-0378">Hydrolase</keyword>
<dbReference type="GO" id="GO:0030288">
    <property type="term" value="C:outer membrane-bounded periplasmic space"/>
    <property type="evidence" value="ECO:0007669"/>
    <property type="project" value="TreeGrafter"/>
</dbReference>
<dbReference type="Gene3D" id="3.40.630.40">
    <property type="entry name" value="Zn-dependent exopeptidases"/>
    <property type="match status" value="1"/>
</dbReference>
<protein>
    <recommendedName>
        <fullName evidence="2">N-acetylmuramoyl-L-alanine amidase</fullName>
        <ecNumber evidence="2">3.5.1.28</ecNumber>
    </recommendedName>
</protein>
<proteinExistence type="predicted"/>
<evidence type="ECO:0000256" key="1">
    <source>
        <dbReference type="ARBA" id="ARBA00001561"/>
    </source>
</evidence>
<accession>A0A291M070</accession>
<evidence type="ECO:0000256" key="3">
    <source>
        <dbReference type="ARBA" id="ARBA00022801"/>
    </source>
</evidence>
<name>A0A291M070_9RHOB</name>
<evidence type="ECO:0000256" key="5">
    <source>
        <dbReference type="SAM" id="SignalP"/>
    </source>
</evidence>
<dbReference type="GO" id="GO:0008745">
    <property type="term" value="F:N-acetylmuramoyl-L-alanine amidase activity"/>
    <property type="evidence" value="ECO:0007669"/>
    <property type="project" value="UniProtKB-EC"/>
</dbReference>
<evidence type="ECO:0000313" key="8">
    <source>
        <dbReference type="Proteomes" id="UP000219050"/>
    </source>
</evidence>
<evidence type="ECO:0000259" key="6">
    <source>
        <dbReference type="SMART" id="SM00646"/>
    </source>
</evidence>
<dbReference type="Gene3D" id="2.60.40.3500">
    <property type="match status" value="1"/>
</dbReference>